<accession>A0A6I3KDE3</accession>
<protein>
    <recommendedName>
        <fullName evidence="3">Methyltransferase, TIGR04325 family</fullName>
    </recommendedName>
</protein>
<dbReference type="EMBL" id="WMBQ01000001">
    <property type="protein sequence ID" value="MTD93505.1"/>
    <property type="molecule type" value="Genomic_DNA"/>
</dbReference>
<evidence type="ECO:0000313" key="2">
    <source>
        <dbReference type="Proteomes" id="UP000440694"/>
    </source>
</evidence>
<evidence type="ECO:0000313" key="1">
    <source>
        <dbReference type="EMBL" id="MTD93505.1"/>
    </source>
</evidence>
<evidence type="ECO:0008006" key="3">
    <source>
        <dbReference type="Google" id="ProtNLM"/>
    </source>
</evidence>
<organism evidence="1 2">
    <name type="scientific">Hyphomicrobium album</name>
    <dbReference type="NCBI Taxonomy" id="2665159"/>
    <lineage>
        <taxon>Bacteria</taxon>
        <taxon>Pseudomonadati</taxon>
        <taxon>Pseudomonadota</taxon>
        <taxon>Alphaproteobacteria</taxon>
        <taxon>Hyphomicrobiales</taxon>
        <taxon>Hyphomicrobiaceae</taxon>
        <taxon>Hyphomicrobium</taxon>
    </lineage>
</organism>
<gene>
    <name evidence="1" type="ORF">GIW81_04050</name>
</gene>
<dbReference type="Proteomes" id="UP000440694">
    <property type="component" value="Unassembled WGS sequence"/>
</dbReference>
<dbReference type="AlphaFoldDB" id="A0A6I3KDE3"/>
<proteinExistence type="predicted"/>
<comment type="caution">
    <text evidence="1">The sequence shown here is derived from an EMBL/GenBank/DDBJ whole genome shotgun (WGS) entry which is preliminary data.</text>
</comment>
<name>A0A6I3KDE3_9HYPH</name>
<reference evidence="1 2" key="1">
    <citation type="submission" date="2019-11" db="EMBL/GenBank/DDBJ databases">
        <title>Identification of a novel strain.</title>
        <authorList>
            <person name="Xu Q."/>
            <person name="Wang G."/>
        </authorList>
    </citation>
    <scope>NUCLEOTIDE SEQUENCE [LARGE SCALE GENOMIC DNA]</scope>
    <source>
        <strain evidence="2">xq</strain>
    </source>
</reference>
<dbReference type="RefSeq" id="WP_154738037.1">
    <property type="nucleotide sequence ID" value="NZ_WMBQ01000001.1"/>
</dbReference>
<sequence length="274" mass="30232">MLESETALIVGAGGRAALGLPSARPLWQAMRDAMNRLQALRSPAWRVLEAWPQSPQAWGAYTLNGLASRVALEDRQAAPHFTAMYSREVDRAYLLAAALVFQRASADRDRLSVLDFGGATGAYRHVACGVASIPVDYTVQELGAICEAMRPLRPWVRYVSRDSALAPTYGVVLASGALQYLEDWRGRLRLLAERTEHTLFISRAPVLKGRTVIVQQMMPGGANVGWVWNRDELVNEACRCGLSLTDEFHFQDDFSPIAGLGEGPTIRGFAFRRQ</sequence>
<keyword evidence="2" id="KW-1185">Reference proteome</keyword>